<dbReference type="Proteomes" id="UP000051295">
    <property type="component" value="Unassembled WGS sequence"/>
</dbReference>
<dbReference type="EMBL" id="LAXJ01000009">
    <property type="protein sequence ID" value="KRS12471.1"/>
    <property type="molecule type" value="Genomic_DNA"/>
</dbReference>
<evidence type="ECO:0000313" key="1">
    <source>
        <dbReference type="EMBL" id="KRS12471.1"/>
    </source>
</evidence>
<proteinExistence type="predicted"/>
<accession>A0A0T5NU67</accession>
<name>A0A0T5NU67_9RHOB</name>
<organism evidence="1 2">
    <name type="scientific">Roseovarius atlanticus</name>
    <dbReference type="NCBI Taxonomy" id="1641875"/>
    <lineage>
        <taxon>Bacteria</taxon>
        <taxon>Pseudomonadati</taxon>
        <taxon>Pseudomonadota</taxon>
        <taxon>Alphaproteobacteria</taxon>
        <taxon>Rhodobacterales</taxon>
        <taxon>Roseobacteraceae</taxon>
        <taxon>Roseovarius</taxon>
    </lineage>
</organism>
<reference evidence="1 2" key="1">
    <citation type="submission" date="2015-04" db="EMBL/GenBank/DDBJ databases">
        <title>The draft genome sequence of Roseovarius sp.R12b.</title>
        <authorList>
            <person name="Li G."/>
            <person name="Lai Q."/>
            <person name="Shao Z."/>
            <person name="Yan P."/>
        </authorList>
    </citation>
    <scope>NUCLEOTIDE SEQUENCE [LARGE SCALE GENOMIC DNA]</scope>
    <source>
        <strain evidence="1 2">R12B</strain>
    </source>
</reference>
<gene>
    <name evidence="1" type="ORF">XM53_10215</name>
</gene>
<comment type="caution">
    <text evidence="1">The sequence shown here is derived from an EMBL/GenBank/DDBJ whole genome shotgun (WGS) entry which is preliminary data.</text>
</comment>
<protein>
    <submittedName>
        <fullName evidence="1">Uncharacterized protein</fullName>
    </submittedName>
</protein>
<keyword evidence="2" id="KW-1185">Reference proteome</keyword>
<sequence>MKQAPLLDSLLFDLLSSSEGGVSPAVVDVGGGQVPEAFVVAPVFVVFDKAACGLLEPVGE</sequence>
<evidence type="ECO:0000313" key="2">
    <source>
        <dbReference type="Proteomes" id="UP000051295"/>
    </source>
</evidence>
<dbReference type="AlphaFoldDB" id="A0A0T5NU67"/>